<accession>A0A238L1F4</accession>
<name>A0A238L1F4_9RHOB</name>
<dbReference type="Proteomes" id="UP000207598">
    <property type="component" value="Unassembled WGS sequence"/>
</dbReference>
<gene>
    <name evidence="1" type="ORF">MAA8898_04083</name>
</gene>
<evidence type="ECO:0000313" key="2">
    <source>
        <dbReference type="Proteomes" id="UP000207598"/>
    </source>
</evidence>
<reference evidence="1 2" key="1">
    <citation type="submission" date="2017-05" db="EMBL/GenBank/DDBJ databases">
        <authorList>
            <person name="Song R."/>
            <person name="Chenine A.L."/>
            <person name="Ruprecht R.M."/>
        </authorList>
    </citation>
    <scope>NUCLEOTIDE SEQUENCE [LARGE SCALE GENOMIC DNA]</scope>
    <source>
        <strain evidence="1 2">CECT 8898</strain>
    </source>
</reference>
<protein>
    <submittedName>
        <fullName evidence="1">Uncharacterized protein</fullName>
    </submittedName>
</protein>
<keyword evidence="2" id="KW-1185">Reference proteome</keyword>
<organism evidence="1 2">
    <name type="scientific">Maliponia aquimaris</name>
    <dbReference type="NCBI Taxonomy" id="1673631"/>
    <lineage>
        <taxon>Bacteria</taxon>
        <taxon>Pseudomonadati</taxon>
        <taxon>Pseudomonadota</taxon>
        <taxon>Alphaproteobacteria</taxon>
        <taxon>Rhodobacterales</taxon>
        <taxon>Paracoccaceae</taxon>
        <taxon>Maliponia</taxon>
    </lineage>
</organism>
<dbReference type="RefSeq" id="WP_281252907.1">
    <property type="nucleotide sequence ID" value="NZ_FXYF01000014.1"/>
</dbReference>
<dbReference type="EMBL" id="FXYF01000014">
    <property type="protein sequence ID" value="SMX48768.1"/>
    <property type="molecule type" value="Genomic_DNA"/>
</dbReference>
<dbReference type="AlphaFoldDB" id="A0A238L1F4"/>
<proteinExistence type="predicted"/>
<sequence>MICALVVLVMAVALLSRETRKQGYSVIVRGAGTPIFIETTGGD</sequence>
<evidence type="ECO:0000313" key="1">
    <source>
        <dbReference type="EMBL" id="SMX48768.1"/>
    </source>
</evidence>